<proteinExistence type="predicted"/>
<accession>A0A372L9H6</accession>
<dbReference type="InterPro" id="IPR018392">
    <property type="entry name" value="LysM"/>
</dbReference>
<dbReference type="OrthoDB" id="2679564at2"/>
<dbReference type="AlphaFoldDB" id="A0A372L9H6"/>
<dbReference type="SMART" id="SM00257">
    <property type="entry name" value="LysM"/>
    <property type="match status" value="1"/>
</dbReference>
<gene>
    <name evidence="2" type="ORF">D0466_18610</name>
</gene>
<dbReference type="PROSITE" id="PS51782">
    <property type="entry name" value="LYSM"/>
    <property type="match status" value="1"/>
</dbReference>
<feature type="domain" description="LysM" evidence="1">
    <location>
        <begin position="38"/>
        <end position="88"/>
    </location>
</feature>
<evidence type="ECO:0000259" key="1">
    <source>
        <dbReference type="PROSITE" id="PS51782"/>
    </source>
</evidence>
<name>A0A372L9H6_9BACI</name>
<evidence type="ECO:0000313" key="2">
    <source>
        <dbReference type="EMBL" id="RFU61229.1"/>
    </source>
</evidence>
<dbReference type="EMBL" id="QVTD01000016">
    <property type="protein sequence ID" value="RFU61229.1"/>
    <property type="molecule type" value="Genomic_DNA"/>
</dbReference>
<dbReference type="RefSeq" id="WP_117324033.1">
    <property type="nucleotide sequence ID" value="NZ_QVTD01000016.1"/>
</dbReference>
<comment type="caution">
    <text evidence="2">The sequence shown here is derived from an EMBL/GenBank/DDBJ whole genome shotgun (WGS) entry which is preliminary data.</text>
</comment>
<sequence>MKTLFRKHSYTILLLGVVFIFSLLLSLKSEQENLDNYQSVKVASGETLWQLAERYETVNLSRTDFISWIEEQNDISAESLQPGDRIFIPIEKNAAIHNLASE</sequence>
<dbReference type="Gene3D" id="3.10.350.10">
    <property type="entry name" value="LysM domain"/>
    <property type="match status" value="1"/>
</dbReference>
<dbReference type="Pfam" id="PF01476">
    <property type="entry name" value="LysM"/>
    <property type="match status" value="1"/>
</dbReference>
<keyword evidence="3" id="KW-1185">Reference proteome</keyword>
<evidence type="ECO:0000313" key="3">
    <source>
        <dbReference type="Proteomes" id="UP000262939"/>
    </source>
</evidence>
<protein>
    <submittedName>
        <fullName evidence="2">LysM peptidoglycan-binding domain-containing protein</fullName>
    </submittedName>
</protein>
<dbReference type="InterPro" id="IPR036779">
    <property type="entry name" value="LysM_dom_sf"/>
</dbReference>
<organism evidence="2 3">
    <name type="scientific">Peribacillus glennii</name>
    <dbReference type="NCBI Taxonomy" id="2303991"/>
    <lineage>
        <taxon>Bacteria</taxon>
        <taxon>Bacillati</taxon>
        <taxon>Bacillota</taxon>
        <taxon>Bacilli</taxon>
        <taxon>Bacillales</taxon>
        <taxon>Bacillaceae</taxon>
        <taxon>Peribacillus</taxon>
    </lineage>
</organism>
<dbReference type="Proteomes" id="UP000262939">
    <property type="component" value="Unassembled WGS sequence"/>
</dbReference>
<dbReference type="SUPFAM" id="SSF54106">
    <property type="entry name" value="LysM domain"/>
    <property type="match status" value="1"/>
</dbReference>
<reference evidence="2 3" key="1">
    <citation type="submission" date="2018-08" db="EMBL/GenBank/DDBJ databases">
        <title>Bacillus chawlae sp. nov., Bacillus glennii sp. nov., and Bacillus saganii sp. nov. Isolated from the Vehicle Assembly Building at Kennedy Space Center where the Viking Spacecraft were Assembled.</title>
        <authorList>
            <person name="Seuylemezian A."/>
            <person name="Vaishampayan P."/>
        </authorList>
    </citation>
    <scope>NUCLEOTIDE SEQUENCE [LARGE SCALE GENOMIC DNA]</scope>
    <source>
        <strain evidence="2 3">V44-8</strain>
    </source>
</reference>